<evidence type="ECO:0000313" key="3">
    <source>
        <dbReference type="Proteomes" id="UP001597474"/>
    </source>
</evidence>
<dbReference type="Pfam" id="PF13531">
    <property type="entry name" value="SBP_bac_11"/>
    <property type="match status" value="1"/>
</dbReference>
<dbReference type="SUPFAM" id="SSF53850">
    <property type="entry name" value="Periplasmic binding protein-like II"/>
    <property type="match status" value="1"/>
</dbReference>
<feature type="chain" id="PRO_5046166003" evidence="1">
    <location>
        <begin position="21"/>
        <end position="269"/>
    </location>
</feature>
<gene>
    <name evidence="2" type="ORF">ACFSUD_18495</name>
</gene>
<accession>A0ABW5U9C1</accession>
<dbReference type="InterPro" id="IPR050682">
    <property type="entry name" value="ModA/WtpA"/>
</dbReference>
<reference evidence="3" key="1">
    <citation type="journal article" date="2019" name="Int. J. Syst. Evol. Microbiol.">
        <title>The Global Catalogue of Microorganisms (GCM) 10K type strain sequencing project: providing services to taxonomists for standard genome sequencing and annotation.</title>
        <authorList>
            <consortium name="The Broad Institute Genomics Platform"/>
            <consortium name="The Broad Institute Genome Sequencing Center for Infectious Disease"/>
            <person name="Wu L."/>
            <person name="Ma J."/>
        </authorList>
    </citation>
    <scope>NUCLEOTIDE SEQUENCE [LARGE SCALE GENOMIC DNA]</scope>
    <source>
        <strain evidence="3">TISTR 2562</strain>
    </source>
</reference>
<comment type="caution">
    <text evidence="2">The sequence shown here is derived from an EMBL/GenBank/DDBJ whole genome shotgun (WGS) entry which is preliminary data.</text>
</comment>
<organism evidence="2 3">
    <name type="scientific">Sulfitobacter aestuarii</name>
    <dbReference type="NCBI Taxonomy" id="2161676"/>
    <lineage>
        <taxon>Bacteria</taxon>
        <taxon>Pseudomonadati</taxon>
        <taxon>Pseudomonadota</taxon>
        <taxon>Alphaproteobacteria</taxon>
        <taxon>Rhodobacterales</taxon>
        <taxon>Roseobacteraceae</taxon>
        <taxon>Sulfitobacter</taxon>
    </lineage>
</organism>
<keyword evidence="3" id="KW-1185">Reference proteome</keyword>
<dbReference type="Gene3D" id="3.40.190.10">
    <property type="entry name" value="Periplasmic binding protein-like II"/>
    <property type="match status" value="2"/>
</dbReference>
<keyword evidence="1" id="KW-0732">Signal</keyword>
<dbReference type="PANTHER" id="PTHR30632:SF0">
    <property type="entry name" value="SULFATE-BINDING PROTEIN"/>
    <property type="match status" value="1"/>
</dbReference>
<evidence type="ECO:0000256" key="1">
    <source>
        <dbReference type="SAM" id="SignalP"/>
    </source>
</evidence>
<feature type="signal peptide" evidence="1">
    <location>
        <begin position="1"/>
        <end position="20"/>
    </location>
</feature>
<evidence type="ECO:0000313" key="2">
    <source>
        <dbReference type="EMBL" id="MFD2741561.1"/>
    </source>
</evidence>
<name>A0ABW5U9C1_9RHOB</name>
<dbReference type="NCBIfam" id="NF002917">
    <property type="entry name" value="PRK03537.1-3"/>
    <property type="match status" value="1"/>
</dbReference>
<protein>
    <submittedName>
        <fullName evidence="2">Molybdate ABC transporter substrate-binding protein</fullName>
    </submittedName>
</protein>
<dbReference type="NCBIfam" id="NF002918">
    <property type="entry name" value="PRK03537.1-4"/>
    <property type="match status" value="1"/>
</dbReference>
<sequence>MRHMFGVLFAMILAAPPVLAAEPVQLHAAGSLKAAMGGLAGSFTGQTARPVETHFAPSGLLRERIEGGEAAQVFASANMRHPQKLASEGRAAPVVLFARNRLCALAQPGVQVSSDSLLDTMLNPDIRLGTSTPKADPSGDYAWEVFAKAENLTPGARAQLETKALQLTGGPQSAQPPAGRNPYGWVMAEQQADVFLTYCTNAVLAQQDTPGLQIIALPEPLAVGADYGLTVLQDVPRAAWELAFYILSPEGQQILAQYGLATSGLPAAE</sequence>
<dbReference type="RefSeq" id="WP_386375988.1">
    <property type="nucleotide sequence ID" value="NZ_JBHUMP010000030.1"/>
</dbReference>
<proteinExistence type="predicted"/>
<dbReference type="EMBL" id="JBHUMP010000030">
    <property type="protein sequence ID" value="MFD2741561.1"/>
    <property type="molecule type" value="Genomic_DNA"/>
</dbReference>
<dbReference type="Proteomes" id="UP001597474">
    <property type="component" value="Unassembled WGS sequence"/>
</dbReference>
<dbReference type="PANTHER" id="PTHR30632">
    <property type="entry name" value="MOLYBDATE-BINDING PERIPLASMIC PROTEIN"/>
    <property type="match status" value="1"/>
</dbReference>